<dbReference type="Proteomes" id="UP000265520">
    <property type="component" value="Unassembled WGS sequence"/>
</dbReference>
<dbReference type="Pfam" id="PF14223">
    <property type="entry name" value="Retrotran_gag_2"/>
    <property type="match status" value="1"/>
</dbReference>
<feature type="non-terminal residue" evidence="2">
    <location>
        <position position="64"/>
    </location>
</feature>
<organism evidence="2 3">
    <name type="scientific">Trifolium medium</name>
    <dbReference type="NCBI Taxonomy" id="97028"/>
    <lineage>
        <taxon>Eukaryota</taxon>
        <taxon>Viridiplantae</taxon>
        <taxon>Streptophyta</taxon>
        <taxon>Embryophyta</taxon>
        <taxon>Tracheophyta</taxon>
        <taxon>Spermatophyta</taxon>
        <taxon>Magnoliopsida</taxon>
        <taxon>eudicotyledons</taxon>
        <taxon>Gunneridae</taxon>
        <taxon>Pentapetalae</taxon>
        <taxon>rosids</taxon>
        <taxon>fabids</taxon>
        <taxon>Fabales</taxon>
        <taxon>Fabaceae</taxon>
        <taxon>Papilionoideae</taxon>
        <taxon>50 kb inversion clade</taxon>
        <taxon>NPAAA clade</taxon>
        <taxon>Hologalegina</taxon>
        <taxon>IRL clade</taxon>
        <taxon>Trifolieae</taxon>
        <taxon>Trifolium</taxon>
    </lineage>
</organism>
<keyword evidence="3" id="KW-1185">Reference proteome</keyword>
<dbReference type="AlphaFoldDB" id="A0A392SWL5"/>
<accession>A0A392SWL5</accession>
<dbReference type="EMBL" id="LXQA010444584">
    <property type="protein sequence ID" value="MCI52266.1"/>
    <property type="molecule type" value="Genomic_DNA"/>
</dbReference>
<proteinExistence type="predicted"/>
<protein>
    <submittedName>
        <fullName evidence="2">Gag-pol polyprotein</fullName>
    </submittedName>
</protein>
<feature type="non-terminal residue" evidence="2">
    <location>
        <position position="1"/>
    </location>
</feature>
<comment type="caution">
    <text evidence="2">The sequence shown here is derived from an EMBL/GenBank/DDBJ whole genome shotgun (WGS) entry which is preliminary data.</text>
</comment>
<feature type="region of interest" description="Disordered" evidence="1">
    <location>
        <begin position="1"/>
        <end position="21"/>
    </location>
</feature>
<evidence type="ECO:0000313" key="2">
    <source>
        <dbReference type="EMBL" id="MCI52266.1"/>
    </source>
</evidence>
<reference evidence="2 3" key="1">
    <citation type="journal article" date="2018" name="Front. Plant Sci.">
        <title>Red Clover (Trifolium pratense) and Zigzag Clover (T. medium) - A Picture of Genomic Similarities and Differences.</title>
        <authorList>
            <person name="Dluhosova J."/>
            <person name="Istvanek J."/>
            <person name="Nedelnik J."/>
            <person name="Repkova J."/>
        </authorList>
    </citation>
    <scope>NUCLEOTIDE SEQUENCE [LARGE SCALE GENOMIC DNA]</scope>
    <source>
        <strain evidence="3">cv. 10/8</strain>
        <tissue evidence="2">Leaf</tissue>
    </source>
</reference>
<evidence type="ECO:0000256" key="1">
    <source>
        <dbReference type="SAM" id="MobiDB-lite"/>
    </source>
</evidence>
<evidence type="ECO:0000313" key="3">
    <source>
        <dbReference type="Proteomes" id="UP000265520"/>
    </source>
</evidence>
<sequence>DANGVDTEELKPEEEWSQVEDTTAIGNSKALNALFNGVDKNMFRLIKQCTVAKDAWEILRTAHE</sequence>
<name>A0A392SWL5_9FABA</name>